<evidence type="ECO:0000313" key="3">
    <source>
        <dbReference type="Proteomes" id="UP000235392"/>
    </source>
</evidence>
<proteinExistence type="predicted"/>
<feature type="region of interest" description="Disordered" evidence="1">
    <location>
        <begin position="27"/>
        <end position="47"/>
    </location>
</feature>
<sequence>MLGRPGNERFPGSLGVQRRRRGLVEVATTTDQQNTTNQPTPQTSNRQLSDQIDINVLLTNIDQAARDAAVTKLVNIVKAESPQAFVRLALCAQTPIASIDRFNDWFAAIASQIEADSDGIPTGNYITHSASYQGSYPSYYYGQQLAPYGYGQYLAPAYYSSGQGAFVRQNYGYTGRGISNGAVNGHPGQVWARSGGVQAVPTTIARTTVADVASGQQGVSTAKQGVANGKQSGGAQDNVRVTSQCGQTEDGGKFCETTRTSGDVRLLDNASLNGNGSSQAANSQAAQLQALARQVNKDLNIVNGTLTPTSADGLSNII</sequence>
<organism evidence="2 3">
    <name type="scientific">Puccinia coronata f. sp. avenae</name>
    <dbReference type="NCBI Taxonomy" id="200324"/>
    <lineage>
        <taxon>Eukaryota</taxon>
        <taxon>Fungi</taxon>
        <taxon>Dikarya</taxon>
        <taxon>Basidiomycota</taxon>
        <taxon>Pucciniomycotina</taxon>
        <taxon>Pucciniomycetes</taxon>
        <taxon>Pucciniales</taxon>
        <taxon>Pucciniaceae</taxon>
        <taxon>Puccinia</taxon>
    </lineage>
</organism>
<accession>A0A2N5SNP6</accession>
<dbReference type="Proteomes" id="UP000235392">
    <property type="component" value="Unassembled WGS sequence"/>
</dbReference>
<dbReference type="AlphaFoldDB" id="A0A2N5SNP6"/>
<name>A0A2N5SNP6_9BASI</name>
<evidence type="ECO:0000313" key="2">
    <source>
        <dbReference type="EMBL" id="PLW14853.1"/>
    </source>
</evidence>
<gene>
    <name evidence="2" type="ORF">PCASD_15819</name>
</gene>
<feature type="compositionally biased region" description="Low complexity" evidence="1">
    <location>
        <begin position="28"/>
        <end position="43"/>
    </location>
</feature>
<evidence type="ECO:0000256" key="1">
    <source>
        <dbReference type="SAM" id="MobiDB-lite"/>
    </source>
</evidence>
<reference evidence="2 3" key="1">
    <citation type="submission" date="2017-11" db="EMBL/GenBank/DDBJ databases">
        <title>De novo assembly and phasing of dikaryotic genomes from two isolates of Puccinia coronata f. sp. avenae, the causal agent of oat crown rust.</title>
        <authorList>
            <person name="Miller M.E."/>
            <person name="Zhang Y."/>
            <person name="Omidvar V."/>
            <person name="Sperschneider J."/>
            <person name="Schwessinger B."/>
            <person name="Raley C."/>
            <person name="Palmer J.M."/>
            <person name="Garnica D."/>
            <person name="Upadhyaya N."/>
            <person name="Rathjen J."/>
            <person name="Taylor J.M."/>
            <person name="Park R.F."/>
            <person name="Dodds P.N."/>
            <person name="Hirsch C.D."/>
            <person name="Kianian S.F."/>
            <person name="Figueroa M."/>
        </authorList>
    </citation>
    <scope>NUCLEOTIDE SEQUENCE [LARGE SCALE GENOMIC DNA]</scope>
    <source>
        <strain evidence="2">12SD80</strain>
    </source>
</reference>
<dbReference type="EMBL" id="PGCI01000812">
    <property type="protein sequence ID" value="PLW14853.1"/>
    <property type="molecule type" value="Genomic_DNA"/>
</dbReference>
<protein>
    <submittedName>
        <fullName evidence="2">Uncharacterized protein</fullName>
    </submittedName>
</protein>
<comment type="caution">
    <text evidence="2">The sequence shown here is derived from an EMBL/GenBank/DDBJ whole genome shotgun (WGS) entry which is preliminary data.</text>
</comment>